<dbReference type="Pfam" id="PF00106">
    <property type="entry name" value="adh_short"/>
    <property type="match status" value="1"/>
</dbReference>
<name>A0A6B2EDR8_9DIPT</name>
<keyword evidence="2" id="KW-0560">Oxidoreductase</keyword>
<dbReference type="PROSITE" id="PS00061">
    <property type="entry name" value="ADH_SHORT"/>
    <property type="match status" value="1"/>
</dbReference>
<evidence type="ECO:0000256" key="1">
    <source>
        <dbReference type="ARBA" id="ARBA00006484"/>
    </source>
</evidence>
<evidence type="ECO:0000256" key="2">
    <source>
        <dbReference type="ARBA" id="ARBA00023002"/>
    </source>
</evidence>
<dbReference type="PRINTS" id="PR00081">
    <property type="entry name" value="GDHRDH"/>
</dbReference>
<dbReference type="InterPro" id="IPR036291">
    <property type="entry name" value="NAD(P)-bd_dom_sf"/>
</dbReference>
<reference evidence="4" key="1">
    <citation type="submission" date="2019-10" db="EMBL/GenBank/DDBJ databases">
        <title>Short sand fly seasons in Tbilisi, Georgia, hinder development of host immunity to saliva of the visceral leishmaniasis vector Phlebotomus kandelakii.</title>
        <authorList>
            <person name="Oliveira F."/>
            <person name="Giorgobiani E."/>
            <person name="Guimaraes-Costa A.B."/>
            <person name="Abdeladhim M."/>
            <person name="Oristian J."/>
            <person name="Tskhvaradze L."/>
            <person name="Tsertsvadze N."/>
            <person name="Zakalashvili M."/>
            <person name="Valenzuela J.G."/>
            <person name="Kamhawi S."/>
        </authorList>
    </citation>
    <scope>NUCLEOTIDE SEQUENCE</scope>
    <source>
        <strain evidence="4">Wild-capture in Tbilisi</strain>
        <tissue evidence="4">Salivary glands</tissue>
    </source>
</reference>
<evidence type="ECO:0000313" key="4">
    <source>
        <dbReference type="EMBL" id="NBJ61291.1"/>
    </source>
</evidence>
<dbReference type="FunFam" id="3.40.50.720:FF:000047">
    <property type="entry name" value="NADP-dependent L-serine/L-allo-threonine dehydrogenase"/>
    <property type="match status" value="1"/>
</dbReference>
<dbReference type="EMBL" id="GIFK01003588">
    <property type="protein sequence ID" value="NBJ61291.1"/>
    <property type="molecule type" value="Transcribed_RNA"/>
</dbReference>
<dbReference type="Gene3D" id="3.40.50.720">
    <property type="entry name" value="NAD(P)-binding Rossmann-like Domain"/>
    <property type="match status" value="1"/>
</dbReference>
<dbReference type="GO" id="GO:0016616">
    <property type="term" value="F:oxidoreductase activity, acting on the CH-OH group of donors, NAD or NADP as acceptor"/>
    <property type="evidence" value="ECO:0007669"/>
    <property type="project" value="UniProtKB-ARBA"/>
</dbReference>
<sequence>MDQWKNRVAVVTGASSGIGAAIVRDLVKAGMITVGLARRVERIELLKNDLPSDVRHNLHALKCDVTNEAEIVNVFERIHEKFNGIDVLINNAGIIRETALIDKDNSVPIREIMDTNVMGLVFCTREAYKSMEKHGRNSHVVHINSIAGHKIYCDVERPSINMYPASKYAVTAITEMHRQEFIRSKRHIKVTSVSPGLVNTEIFLPKHKEFLSQLPILEPEDISQSILHVLGTPPHVQIHELTIKPFGEPF</sequence>
<dbReference type="AlphaFoldDB" id="A0A6B2EDR8"/>
<dbReference type="InterPro" id="IPR020904">
    <property type="entry name" value="Sc_DH/Rdtase_CS"/>
</dbReference>
<dbReference type="InterPro" id="IPR002347">
    <property type="entry name" value="SDR_fam"/>
</dbReference>
<accession>A0A6B2EDR8</accession>
<evidence type="ECO:0000256" key="3">
    <source>
        <dbReference type="RuleBase" id="RU000363"/>
    </source>
</evidence>
<dbReference type="PANTHER" id="PTHR43115">
    <property type="entry name" value="DEHYDROGENASE/REDUCTASE SDR FAMILY MEMBER 11"/>
    <property type="match status" value="1"/>
</dbReference>
<dbReference type="SUPFAM" id="SSF51735">
    <property type="entry name" value="NAD(P)-binding Rossmann-fold domains"/>
    <property type="match status" value="1"/>
</dbReference>
<dbReference type="PANTHER" id="PTHR43115:SF4">
    <property type="entry name" value="DEHYDROGENASE_REDUCTASE SDR FAMILY MEMBER 11"/>
    <property type="match status" value="1"/>
</dbReference>
<dbReference type="PRINTS" id="PR00080">
    <property type="entry name" value="SDRFAMILY"/>
</dbReference>
<organism evidence="4">
    <name type="scientific">Phlebotomus kandelakii</name>
    <dbReference type="NCBI Taxonomy" id="1109342"/>
    <lineage>
        <taxon>Eukaryota</taxon>
        <taxon>Metazoa</taxon>
        <taxon>Ecdysozoa</taxon>
        <taxon>Arthropoda</taxon>
        <taxon>Hexapoda</taxon>
        <taxon>Insecta</taxon>
        <taxon>Pterygota</taxon>
        <taxon>Neoptera</taxon>
        <taxon>Endopterygota</taxon>
        <taxon>Diptera</taxon>
        <taxon>Nematocera</taxon>
        <taxon>Psychodoidea</taxon>
        <taxon>Psychodidae</taxon>
        <taxon>Phlebotomus</taxon>
        <taxon>Larroussius</taxon>
    </lineage>
</organism>
<protein>
    <submittedName>
        <fullName evidence="4">Putative dehydrogenase</fullName>
    </submittedName>
</protein>
<proteinExistence type="inferred from homology"/>
<comment type="similarity">
    <text evidence="1 3">Belongs to the short-chain dehydrogenases/reductases (SDR) family.</text>
</comment>